<protein>
    <recommendedName>
        <fullName evidence="2">Antitoxin</fullName>
    </recommendedName>
</protein>
<proteinExistence type="inferred from homology"/>
<organism evidence="3 4">
    <name type="scientific">Curtobacterium oceanosedimentum</name>
    <dbReference type="NCBI Taxonomy" id="465820"/>
    <lineage>
        <taxon>Bacteria</taxon>
        <taxon>Bacillati</taxon>
        <taxon>Actinomycetota</taxon>
        <taxon>Actinomycetes</taxon>
        <taxon>Micrococcales</taxon>
        <taxon>Microbacteriaceae</taxon>
        <taxon>Curtobacterium</taxon>
    </lineage>
</organism>
<comment type="similarity">
    <text evidence="1 2">Belongs to the phD/YefM antitoxin family.</text>
</comment>
<dbReference type="InterPro" id="IPR006442">
    <property type="entry name" value="Antitoxin_Phd/YefM"/>
</dbReference>
<dbReference type="EMBL" id="LDRC01000020">
    <property type="protein sequence ID" value="KTR53011.1"/>
    <property type="molecule type" value="Genomic_DNA"/>
</dbReference>
<dbReference type="NCBIfam" id="TIGR01552">
    <property type="entry name" value="phd_fam"/>
    <property type="match status" value="1"/>
</dbReference>
<dbReference type="PATRIC" id="fig|465820.4.peg.924"/>
<dbReference type="Gene3D" id="3.40.1620.10">
    <property type="entry name" value="YefM-like domain"/>
    <property type="match status" value="1"/>
</dbReference>
<reference evidence="3 4" key="1">
    <citation type="journal article" date="2016" name="Front. Microbiol.">
        <title>Genomic Resource of Rice Seed Associated Bacteria.</title>
        <authorList>
            <person name="Midha S."/>
            <person name="Bansal K."/>
            <person name="Sharma S."/>
            <person name="Kumar N."/>
            <person name="Patil P.P."/>
            <person name="Chaudhry V."/>
            <person name="Patil P.B."/>
        </authorList>
    </citation>
    <scope>NUCLEOTIDE SEQUENCE [LARGE SCALE GENOMIC DNA]</scope>
    <source>
        <strain evidence="3 4">NS359</strain>
    </source>
</reference>
<evidence type="ECO:0000313" key="3">
    <source>
        <dbReference type="EMBL" id="KTR53011.1"/>
    </source>
</evidence>
<evidence type="ECO:0000256" key="1">
    <source>
        <dbReference type="ARBA" id="ARBA00009981"/>
    </source>
</evidence>
<dbReference type="AlphaFoldDB" id="A0A147DSL6"/>
<dbReference type="SUPFAM" id="SSF143120">
    <property type="entry name" value="YefM-like"/>
    <property type="match status" value="1"/>
</dbReference>
<dbReference type="STRING" id="465820.NS263_11350"/>
<dbReference type="Pfam" id="PF02604">
    <property type="entry name" value="PhdYeFM_antitox"/>
    <property type="match status" value="1"/>
</dbReference>
<comment type="function">
    <text evidence="2">Antitoxin component of a type II toxin-antitoxin (TA) system.</text>
</comment>
<evidence type="ECO:0000256" key="2">
    <source>
        <dbReference type="RuleBase" id="RU362080"/>
    </source>
</evidence>
<dbReference type="RefSeq" id="WP_058749142.1">
    <property type="nucleotide sequence ID" value="NZ_LDRC01000020.1"/>
</dbReference>
<evidence type="ECO:0000313" key="4">
    <source>
        <dbReference type="Proteomes" id="UP000072763"/>
    </source>
</evidence>
<gene>
    <name evidence="3" type="ORF">NS359_04420</name>
</gene>
<dbReference type="OrthoDB" id="4419580at2"/>
<name>A0A147DSL6_9MICO</name>
<dbReference type="Proteomes" id="UP000072763">
    <property type="component" value="Unassembled WGS sequence"/>
</dbReference>
<dbReference type="InterPro" id="IPR036165">
    <property type="entry name" value="YefM-like_sf"/>
</dbReference>
<accession>A0A147DSL6</accession>
<comment type="caution">
    <text evidence="3">The sequence shown here is derived from an EMBL/GenBank/DDBJ whole genome shotgun (WGS) entry which is preliminary data.</text>
</comment>
<sequence length="82" mass="9260">MKTITVGQLRQNPTRMLAEVEAGETYRVTRHDHEVARVVPLAPGLPVVPRKRAGGSRLAQLPRHELQTARDIDELLADERDR</sequence>